<protein>
    <submittedName>
        <fullName evidence="1">Uncharacterized protein</fullName>
    </submittedName>
</protein>
<organism evidence="1 2">
    <name type="scientific">Marinicella litoralis</name>
    <dbReference type="NCBI Taxonomy" id="644220"/>
    <lineage>
        <taxon>Bacteria</taxon>
        <taxon>Pseudomonadati</taxon>
        <taxon>Pseudomonadota</taxon>
        <taxon>Gammaproteobacteria</taxon>
        <taxon>Lysobacterales</taxon>
        <taxon>Marinicellaceae</taxon>
        <taxon>Marinicella</taxon>
    </lineage>
</organism>
<dbReference type="OrthoDB" id="5738094at2"/>
<dbReference type="EMBL" id="SNZB01000003">
    <property type="protein sequence ID" value="TDR20808.1"/>
    <property type="molecule type" value="Genomic_DNA"/>
</dbReference>
<reference evidence="1 2" key="1">
    <citation type="submission" date="2019-03" db="EMBL/GenBank/DDBJ databases">
        <title>Genomic Encyclopedia of Type Strains, Phase IV (KMG-IV): sequencing the most valuable type-strain genomes for metagenomic binning, comparative biology and taxonomic classification.</title>
        <authorList>
            <person name="Goeker M."/>
        </authorList>
    </citation>
    <scope>NUCLEOTIDE SEQUENCE [LARGE SCALE GENOMIC DNA]</scope>
    <source>
        <strain evidence="1 2">DSM 25488</strain>
    </source>
</reference>
<proteinExistence type="predicted"/>
<comment type="caution">
    <text evidence="1">The sequence shown here is derived from an EMBL/GenBank/DDBJ whole genome shotgun (WGS) entry which is preliminary data.</text>
</comment>
<dbReference type="Proteomes" id="UP000295724">
    <property type="component" value="Unassembled WGS sequence"/>
</dbReference>
<dbReference type="AlphaFoldDB" id="A0A4R6XWE0"/>
<keyword evidence="2" id="KW-1185">Reference proteome</keyword>
<sequence length="136" mass="15847">MKLNLYIMIGILMLTGCKDSIEDIDTKSVKRWEAIIASDYDEAYSYFTPGYKKTETVESFANKLTNAKLRVEWKAVKFVEKSCESEEICDVKLELTYKYKFPRKAMGEIELPSVITEKWMLKDGKWSFLPKLDYGV</sequence>
<gene>
    <name evidence="1" type="ORF">C8D91_1786</name>
</gene>
<name>A0A4R6XWE0_9GAMM</name>
<evidence type="ECO:0000313" key="1">
    <source>
        <dbReference type="EMBL" id="TDR20808.1"/>
    </source>
</evidence>
<evidence type="ECO:0000313" key="2">
    <source>
        <dbReference type="Proteomes" id="UP000295724"/>
    </source>
</evidence>
<accession>A0A4R6XWE0</accession>
<dbReference type="RefSeq" id="WP_099018632.1">
    <property type="nucleotide sequence ID" value="NZ_NIHB01000001.1"/>
</dbReference>
<dbReference type="PROSITE" id="PS51257">
    <property type="entry name" value="PROKAR_LIPOPROTEIN"/>
    <property type="match status" value="1"/>
</dbReference>